<gene>
    <name evidence="2" type="ordered locus">Deide_08740</name>
</gene>
<feature type="domain" description="NTP pyrophosphohydrolase MazG-like" evidence="1">
    <location>
        <begin position="23"/>
        <end position="96"/>
    </location>
</feature>
<evidence type="ECO:0000259" key="1">
    <source>
        <dbReference type="Pfam" id="PF03819"/>
    </source>
</evidence>
<dbReference type="CDD" id="cd11528">
    <property type="entry name" value="NTP-PPase_MazG_Nterm"/>
    <property type="match status" value="1"/>
</dbReference>
<dbReference type="FunFam" id="1.10.287.1080:FF:000001">
    <property type="entry name" value="Nucleoside triphosphate pyrophosphohydrolase"/>
    <property type="match status" value="1"/>
</dbReference>
<reference evidence="2 3" key="1">
    <citation type="journal article" date="2009" name="PLoS Genet.">
        <title>Alliance of proteomics and genomics to unravel the specificities of Sahara bacterium Deinococcus deserti.</title>
        <authorList>
            <person name="de Groot A."/>
            <person name="Dulermo R."/>
            <person name="Ortet P."/>
            <person name="Blanchard L."/>
            <person name="Guerin P."/>
            <person name="Fernandez B."/>
            <person name="Vacherie B."/>
            <person name="Dossat C."/>
            <person name="Jolivet E."/>
            <person name="Siguier P."/>
            <person name="Chandler M."/>
            <person name="Barakat M."/>
            <person name="Dedieu A."/>
            <person name="Barbe V."/>
            <person name="Heulin T."/>
            <person name="Sommer S."/>
            <person name="Achouak W."/>
            <person name="Armengaud J."/>
        </authorList>
    </citation>
    <scope>NUCLEOTIDE SEQUENCE [LARGE SCALE GENOMIC DNA]</scope>
    <source>
        <strain evidence="3">DSM 17065 / CIP 109153 / LMG 22923 / VCD115</strain>
    </source>
</reference>
<keyword evidence="3" id="KW-1185">Reference proteome</keyword>
<dbReference type="AlphaFoldDB" id="C1D1M5"/>
<dbReference type="GO" id="GO:0006950">
    <property type="term" value="P:response to stress"/>
    <property type="evidence" value="ECO:0007669"/>
    <property type="project" value="UniProtKB-ARBA"/>
</dbReference>
<dbReference type="GO" id="GO:0046081">
    <property type="term" value="P:dUTP catabolic process"/>
    <property type="evidence" value="ECO:0007669"/>
    <property type="project" value="TreeGrafter"/>
</dbReference>
<sequence length="212" mass="23093">MHELLNVMRRLRAPDGCPWDREQTHESLRPYLLEEAAEAVDAISSGKLEELPGELGDVLLQVAFHSVVAQEAGTFTYDDVESAIVAKLIRRHPHVFGDTVVSGSDQVVSNWQAIKAAEQEGKPRRAAERVPAALGALAREAQAQKLARVQGDRQSVLRALQEAPDSEEGVAHVLSAVVAWARSAGIDPEVALRSHTHQTLEQLPDEASHGQQ</sequence>
<name>C1D1M5_DEIDV</name>
<dbReference type="PANTHER" id="PTHR30522:SF0">
    <property type="entry name" value="NUCLEOSIDE TRIPHOSPHATE PYROPHOSPHOHYDROLASE"/>
    <property type="match status" value="1"/>
</dbReference>
<dbReference type="Proteomes" id="UP000002208">
    <property type="component" value="Chromosome"/>
</dbReference>
<organism evidence="2 3">
    <name type="scientific">Deinococcus deserti (strain DSM 17065 / CIP 109153 / LMG 22923 / VCD115)</name>
    <dbReference type="NCBI Taxonomy" id="546414"/>
    <lineage>
        <taxon>Bacteria</taxon>
        <taxon>Thermotogati</taxon>
        <taxon>Deinococcota</taxon>
        <taxon>Deinococci</taxon>
        <taxon>Deinococcales</taxon>
        <taxon>Deinococcaceae</taxon>
        <taxon>Deinococcus</taxon>
    </lineage>
</organism>
<dbReference type="Gene3D" id="1.10.287.1080">
    <property type="entry name" value="MazG-like"/>
    <property type="match status" value="1"/>
</dbReference>
<dbReference type="EMBL" id="CP001114">
    <property type="protein sequence ID" value="ACO45749.1"/>
    <property type="molecule type" value="Genomic_DNA"/>
</dbReference>
<dbReference type="InterPro" id="IPR011551">
    <property type="entry name" value="NTP_PyrPHydrolase_MazG"/>
</dbReference>
<dbReference type="GO" id="GO:0006203">
    <property type="term" value="P:dGTP catabolic process"/>
    <property type="evidence" value="ECO:0007669"/>
    <property type="project" value="TreeGrafter"/>
</dbReference>
<dbReference type="Pfam" id="PF03819">
    <property type="entry name" value="MazG"/>
    <property type="match status" value="1"/>
</dbReference>
<dbReference type="OrthoDB" id="9808939at2"/>
<dbReference type="GO" id="GO:0046047">
    <property type="term" value="P:TTP catabolic process"/>
    <property type="evidence" value="ECO:0007669"/>
    <property type="project" value="TreeGrafter"/>
</dbReference>
<dbReference type="STRING" id="546414.Deide_08740"/>
<dbReference type="KEGG" id="ddr:Deide_08740"/>
<evidence type="ECO:0000313" key="3">
    <source>
        <dbReference type="Proteomes" id="UP000002208"/>
    </source>
</evidence>
<dbReference type="GO" id="GO:0047429">
    <property type="term" value="F:nucleoside triphosphate diphosphatase activity"/>
    <property type="evidence" value="ECO:0007669"/>
    <property type="project" value="TreeGrafter"/>
</dbReference>
<dbReference type="NCBIfam" id="NF008986">
    <property type="entry name" value="PRK12333.1"/>
    <property type="match status" value="1"/>
</dbReference>
<proteinExistence type="predicted"/>
<dbReference type="InterPro" id="IPR004518">
    <property type="entry name" value="MazG-like_dom"/>
</dbReference>
<dbReference type="SUPFAM" id="SSF101386">
    <property type="entry name" value="all-alpha NTP pyrophosphatases"/>
    <property type="match status" value="1"/>
</dbReference>
<dbReference type="PANTHER" id="PTHR30522">
    <property type="entry name" value="NUCLEOSIDE TRIPHOSPHATE PYROPHOSPHOHYDROLASE"/>
    <property type="match status" value="1"/>
</dbReference>
<dbReference type="GO" id="GO:0046052">
    <property type="term" value="P:UTP catabolic process"/>
    <property type="evidence" value="ECO:0007669"/>
    <property type="project" value="TreeGrafter"/>
</dbReference>
<evidence type="ECO:0000313" key="2">
    <source>
        <dbReference type="EMBL" id="ACO45749.1"/>
    </source>
</evidence>
<dbReference type="RefSeq" id="WP_012692872.1">
    <property type="nucleotide sequence ID" value="NC_012526.1"/>
</dbReference>
<dbReference type="GO" id="GO:0046061">
    <property type="term" value="P:dATP catabolic process"/>
    <property type="evidence" value="ECO:0007669"/>
    <property type="project" value="TreeGrafter"/>
</dbReference>
<dbReference type="HOGENOM" id="CLU_038356_0_2_0"/>
<dbReference type="NCBIfam" id="TIGR00444">
    <property type="entry name" value="mazG"/>
    <property type="match status" value="1"/>
</dbReference>
<dbReference type="PaxDb" id="546414-Deide_08740"/>
<dbReference type="GO" id="GO:0046076">
    <property type="term" value="P:dTTP catabolic process"/>
    <property type="evidence" value="ECO:0007669"/>
    <property type="project" value="TreeGrafter"/>
</dbReference>
<dbReference type="eggNOG" id="COG3956">
    <property type="taxonomic scope" value="Bacteria"/>
</dbReference>
<protein>
    <submittedName>
        <fullName evidence="2">Putative MazG protein</fullName>
    </submittedName>
</protein>
<accession>C1D1M5</accession>
<dbReference type="InterPro" id="IPR048015">
    <property type="entry name" value="NTP-PPase_MazG-like_N"/>
</dbReference>